<evidence type="ECO:0000313" key="3">
    <source>
        <dbReference type="Proteomes" id="UP001266305"/>
    </source>
</evidence>
<comment type="caution">
    <text evidence="2">The sequence shown here is derived from an EMBL/GenBank/DDBJ whole genome shotgun (WGS) entry which is preliminary data.</text>
</comment>
<accession>A0ABQ9W8U9</accession>
<dbReference type="Proteomes" id="UP001266305">
    <property type="component" value="Unassembled WGS sequence"/>
</dbReference>
<name>A0ABQ9W8U9_SAGOE</name>
<dbReference type="EMBL" id="JASSZA010000002">
    <property type="protein sequence ID" value="KAK2118055.1"/>
    <property type="molecule type" value="Genomic_DNA"/>
</dbReference>
<gene>
    <name evidence="2" type="primary">MSH3_2</name>
    <name evidence="2" type="ORF">P7K49_004942</name>
</gene>
<dbReference type="Pfam" id="PF05188">
    <property type="entry name" value="MutS_II"/>
    <property type="match status" value="1"/>
</dbReference>
<dbReference type="Gene3D" id="3.30.420.110">
    <property type="entry name" value="MutS, connector domain"/>
    <property type="match status" value="1"/>
</dbReference>
<evidence type="ECO:0000313" key="2">
    <source>
        <dbReference type="EMBL" id="KAK2118055.1"/>
    </source>
</evidence>
<feature type="domain" description="DNA mismatch repair protein MutS connector" evidence="1">
    <location>
        <begin position="19"/>
        <end position="104"/>
    </location>
</feature>
<protein>
    <submittedName>
        <fullName evidence="2">Mismatch repair protein msh3</fullName>
    </submittedName>
</protein>
<organism evidence="2 3">
    <name type="scientific">Saguinus oedipus</name>
    <name type="common">Cotton-top tamarin</name>
    <name type="synonym">Oedipomidas oedipus</name>
    <dbReference type="NCBI Taxonomy" id="9490"/>
    <lineage>
        <taxon>Eukaryota</taxon>
        <taxon>Metazoa</taxon>
        <taxon>Chordata</taxon>
        <taxon>Craniata</taxon>
        <taxon>Vertebrata</taxon>
        <taxon>Euteleostomi</taxon>
        <taxon>Mammalia</taxon>
        <taxon>Eutheria</taxon>
        <taxon>Euarchontoglires</taxon>
        <taxon>Primates</taxon>
        <taxon>Haplorrhini</taxon>
        <taxon>Platyrrhini</taxon>
        <taxon>Cebidae</taxon>
        <taxon>Callitrichinae</taxon>
        <taxon>Saguinus</taxon>
    </lineage>
</organism>
<sequence>MLDDAVNVDEIMTDTSTSYLLCISENNENVRDKKKGNVFIGIVLMQSGVQPATGEVVFDSFQDSASRSELETRMSSLQPVELLLPSALSKQTEMLIHRATSVRHDILSAKQEGALLERFCTATWRSVMGKRPEKCTVASVK</sequence>
<keyword evidence="3" id="KW-1185">Reference proteome</keyword>
<dbReference type="InterPro" id="IPR007860">
    <property type="entry name" value="DNA_mmatch_repair_MutS_con_dom"/>
</dbReference>
<evidence type="ECO:0000259" key="1">
    <source>
        <dbReference type="Pfam" id="PF05188"/>
    </source>
</evidence>
<proteinExistence type="predicted"/>
<reference evidence="2 3" key="1">
    <citation type="submission" date="2023-05" db="EMBL/GenBank/DDBJ databases">
        <title>B98-5 Cell Line De Novo Hybrid Assembly: An Optical Mapping Approach.</title>
        <authorList>
            <person name="Kananen K."/>
            <person name="Auerbach J.A."/>
            <person name="Kautto E."/>
            <person name="Blachly J.S."/>
        </authorList>
    </citation>
    <scope>NUCLEOTIDE SEQUENCE [LARGE SCALE GENOMIC DNA]</scope>
    <source>
        <strain evidence="2">B95-8</strain>
        <tissue evidence="2">Cell line</tissue>
    </source>
</reference>
<dbReference type="InterPro" id="IPR036678">
    <property type="entry name" value="MutS_con_dom_sf"/>
</dbReference>